<keyword evidence="3" id="KW-0731">Sigma factor</keyword>
<comment type="similarity">
    <text evidence="1">Belongs to the sigma-70 factor family. ECF subfamily.</text>
</comment>
<dbReference type="InterPro" id="IPR039425">
    <property type="entry name" value="RNA_pol_sigma-70-like"/>
</dbReference>
<dbReference type="InterPro" id="IPR013324">
    <property type="entry name" value="RNA_pol_sigma_r3/r4-like"/>
</dbReference>
<sequence>MSITVEHRGVISGSTQRPYSDAELVRRSGEGDEGAFAQLEARHRAALRKWCAARSRTQAEADDLRQETLLRAWRGAPGFLGTADVRTWLYRIVVNAAADEARRRARRPQETKLVAVDTGSLMASAAPTPERVVVESVDLGRALAELPVHQRAVVTLIDLIGCSTAETARVCGIGEPTVRSRLSRGRRTLRRLLTHGSHGAHDGHSAPGTYDGHDGPRR</sequence>
<evidence type="ECO:0000313" key="10">
    <source>
        <dbReference type="Proteomes" id="UP000734511"/>
    </source>
</evidence>
<proteinExistence type="inferred from homology"/>
<dbReference type="SUPFAM" id="SSF88659">
    <property type="entry name" value="Sigma3 and sigma4 domains of RNA polymerase sigma factors"/>
    <property type="match status" value="1"/>
</dbReference>
<dbReference type="Pfam" id="PF04542">
    <property type="entry name" value="Sigma70_r2"/>
    <property type="match status" value="1"/>
</dbReference>
<keyword evidence="2" id="KW-0805">Transcription regulation</keyword>
<dbReference type="InterPro" id="IPR013325">
    <property type="entry name" value="RNA_pol_sigma_r2"/>
</dbReference>
<dbReference type="SUPFAM" id="SSF88946">
    <property type="entry name" value="Sigma2 domain of RNA polymerase sigma factors"/>
    <property type="match status" value="1"/>
</dbReference>
<feature type="domain" description="RNA polymerase sigma-70 region 2" evidence="7">
    <location>
        <begin position="42"/>
        <end position="107"/>
    </location>
</feature>
<feature type="region of interest" description="Disordered" evidence="6">
    <location>
        <begin position="194"/>
        <end position="218"/>
    </location>
</feature>
<keyword evidence="5" id="KW-0804">Transcription</keyword>
<gene>
    <name evidence="9" type="ORF">HCN08_19940</name>
</gene>
<evidence type="ECO:0000256" key="5">
    <source>
        <dbReference type="ARBA" id="ARBA00023163"/>
    </source>
</evidence>
<dbReference type="Proteomes" id="UP000734511">
    <property type="component" value="Unassembled WGS sequence"/>
</dbReference>
<dbReference type="PANTHER" id="PTHR43133">
    <property type="entry name" value="RNA POLYMERASE ECF-TYPE SIGMA FACTO"/>
    <property type="match status" value="1"/>
</dbReference>
<dbReference type="RefSeq" id="WP_167984513.1">
    <property type="nucleotide sequence ID" value="NZ_JAATEJ010000016.1"/>
</dbReference>
<evidence type="ECO:0000259" key="7">
    <source>
        <dbReference type="Pfam" id="PF04542"/>
    </source>
</evidence>
<keyword evidence="10" id="KW-1185">Reference proteome</keyword>
<dbReference type="Pfam" id="PF08281">
    <property type="entry name" value="Sigma70_r4_2"/>
    <property type="match status" value="1"/>
</dbReference>
<evidence type="ECO:0000259" key="8">
    <source>
        <dbReference type="Pfam" id="PF08281"/>
    </source>
</evidence>
<dbReference type="EMBL" id="JAATEJ010000016">
    <property type="protein sequence ID" value="NJP45655.1"/>
    <property type="molecule type" value="Genomic_DNA"/>
</dbReference>
<evidence type="ECO:0000313" key="9">
    <source>
        <dbReference type="EMBL" id="NJP45655.1"/>
    </source>
</evidence>
<reference evidence="9 10" key="1">
    <citation type="submission" date="2020-03" db="EMBL/GenBank/DDBJ databases">
        <title>WGS of actinomycetes isolated from Thailand.</title>
        <authorList>
            <person name="Thawai C."/>
        </authorList>
    </citation>
    <scope>NUCLEOTIDE SEQUENCE [LARGE SCALE GENOMIC DNA]</scope>
    <source>
        <strain evidence="9 10">PRB2-1</strain>
    </source>
</reference>
<dbReference type="InterPro" id="IPR036388">
    <property type="entry name" value="WH-like_DNA-bd_sf"/>
</dbReference>
<organism evidence="9 10">
    <name type="scientific">Actinacidiphila epipremni</name>
    <dbReference type="NCBI Taxonomy" id="2053013"/>
    <lineage>
        <taxon>Bacteria</taxon>
        <taxon>Bacillati</taxon>
        <taxon>Actinomycetota</taxon>
        <taxon>Actinomycetes</taxon>
        <taxon>Kitasatosporales</taxon>
        <taxon>Streptomycetaceae</taxon>
        <taxon>Actinacidiphila</taxon>
    </lineage>
</organism>
<protein>
    <submittedName>
        <fullName evidence="9">Sigma-70 family RNA polymerase sigma factor</fullName>
    </submittedName>
</protein>
<dbReference type="InterPro" id="IPR014284">
    <property type="entry name" value="RNA_pol_sigma-70_dom"/>
</dbReference>
<name>A0ABX0ZP67_9ACTN</name>
<evidence type="ECO:0000256" key="6">
    <source>
        <dbReference type="SAM" id="MobiDB-lite"/>
    </source>
</evidence>
<evidence type="ECO:0000256" key="2">
    <source>
        <dbReference type="ARBA" id="ARBA00023015"/>
    </source>
</evidence>
<feature type="region of interest" description="Disordered" evidence="6">
    <location>
        <begin position="1"/>
        <end position="21"/>
    </location>
</feature>
<evidence type="ECO:0000256" key="1">
    <source>
        <dbReference type="ARBA" id="ARBA00010641"/>
    </source>
</evidence>
<keyword evidence="4" id="KW-0238">DNA-binding</keyword>
<accession>A0ABX0ZP67</accession>
<comment type="caution">
    <text evidence="9">The sequence shown here is derived from an EMBL/GenBank/DDBJ whole genome shotgun (WGS) entry which is preliminary data.</text>
</comment>
<evidence type="ECO:0000256" key="4">
    <source>
        <dbReference type="ARBA" id="ARBA00023125"/>
    </source>
</evidence>
<dbReference type="InterPro" id="IPR013249">
    <property type="entry name" value="RNA_pol_sigma70_r4_t2"/>
</dbReference>
<dbReference type="InterPro" id="IPR007627">
    <property type="entry name" value="RNA_pol_sigma70_r2"/>
</dbReference>
<dbReference type="NCBIfam" id="TIGR02937">
    <property type="entry name" value="sigma70-ECF"/>
    <property type="match status" value="1"/>
</dbReference>
<dbReference type="Gene3D" id="1.10.1740.10">
    <property type="match status" value="1"/>
</dbReference>
<dbReference type="PANTHER" id="PTHR43133:SF50">
    <property type="entry name" value="ECF RNA POLYMERASE SIGMA FACTOR SIGM"/>
    <property type="match status" value="1"/>
</dbReference>
<evidence type="ECO:0000256" key="3">
    <source>
        <dbReference type="ARBA" id="ARBA00023082"/>
    </source>
</evidence>
<feature type="domain" description="RNA polymerase sigma factor 70 region 4 type 2" evidence="8">
    <location>
        <begin position="138"/>
        <end position="189"/>
    </location>
</feature>
<dbReference type="Gene3D" id="1.10.10.10">
    <property type="entry name" value="Winged helix-like DNA-binding domain superfamily/Winged helix DNA-binding domain"/>
    <property type="match status" value="1"/>
</dbReference>